<dbReference type="SMART" id="SM00421">
    <property type="entry name" value="HTH_LUXR"/>
    <property type="match status" value="1"/>
</dbReference>
<dbReference type="Pfam" id="PF00196">
    <property type="entry name" value="GerE"/>
    <property type="match status" value="1"/>
</dbReference>
<evidence type="ECO:0000256" key="2">
    <source>
        <dbReference type="ARBA" id="ARBA00022840"/>
    </source>
</evidence>
<dbReference type="RefSeq" id="WP_373871200.1">
    <property type="nucleotide sequence ID" value="NZ_BONA01000026.1"/>
</dbReference>
<dbReference type="InterPro" id="IPR011990">
    <property type="entry name" value="TPR-like_helical_dom_sf"/>
</dbReference>
<protein>
    <submittedName>
        <fullName evidence="5">Regulatory LuxR family protein</fullName>
    </submittedName>
</protein>
<dbReference type="InterPro" id="IPR036388">
    <property type="entry name" value="WH-like_DNA-bd_sf"/>
</dbReference>
<reference evidence="5 6" key="1">
    <citation type="submission" date="2018-05" db="EMBL/GenBank/DDBJ databases">
        <title>Genomic Encyclopedia of Archaeal and Bacterial Type Strains, Phase II (KMG-II): from individual species to whole genera.</title>
        <authorList>
            <person name="Goeker M."/>
        </authorList>
    </citation>
    <scope>NUCLEOTIDE SEQUENCE [LARGE SCALE GENOMIC DNA]</scope>
    <source>
        <strain evidence="5 6">DSM 45184</strain>
    </source>
</reference>
<keyword evidence="2" id="KW-0067">ATP-binding</keyword>
<dbReference type="PANTHER" id="PTHR16305">
    <property type="entry name" value="TESTICULAR SOLUBLE ADENYLYL CYCLASE"/>
    <property type="match status" value="1"/>
</dbReference>
<dbReference type="Gene3D" id="1.10.10.10">
    <property type="entry name" value="Winged helix-like DNA-binding domain superfamily/Winged helix DNA-binding domain"/>
    <property type="match status" value="1"/>
</dbReference>
<dbReference type="GO" id="GO:0005737">
    <property type="term" value="C:cytoplasm"/>
    <property type="evidence" value="ECO:0007669"/>
    <property type="project" value="TreeGrafter"/>
</dbReference>
<dbReference type="Gene3D" id="1.25.40.10">
    <property type="entry name" value="Tetratricopeptide repeat domain"/>
    <property type="match status" value="1"/>
</dbReference>
<accession>A0A316G5A7</accession>
<comment type="caution">
    <text evidence="5">The sequence shown here is derived from an EMBL/GenBank/DDBJ whole genome shotgun (WGS) entry which is preliminary data.</text>
</comment>
<evidence type="ECO:0000313" key="6">
    <source>
        <dbReference type="Proteomes" id="UP000245697"/>
    </source>
</evidence>
<dbReference type="Proteomes" id="UP000245697">
    <property type="component" value="Unassembled WGS sequence"/>
</dbReference>
<dbReference type="Gene3D" id="3.40.50.300">
    <property type="entry name" value="P-loop containing nucleotide triphosphate hydrolases"/>
    <property type="match status" value="1"/>
</dbReference>
<dbReference type="InterPro" id="IPR041664">
    <property type="entry name" value="AAA_16"/>
</dbReference>
<dbReference type="CDD" id="cd06170">
    <property type="entry name" value="LuxR_C_like"/>
    <property type="match status" value="1"/>
</dbReference>
<dbReference type="Pfam" id="PF13191">
    <property type="entry name" value="AAA_16"/>
    <property type="match status" value="1"/>
</dbReference>
<dbReference type="InterPro" id="IPR016032">
    <property type="entry name" value="Sig_transdc_resp-reg_C-effctor"/>
</dbReference>
<dbReference type="GO" id="GO:0004016">
    <property type="term" value="F:adenylate cyclase activity"/>
    <property type="evidence" value="ECO:0007669"/>
    <property type="project" value="TreeGrafter"/>
</dbReference>
<feature type="compositionally biased region" description="Low complexity" evidence="3">
    <location>
        <begin position="779"/>
        <end position="804"/>
    </location>
</feature>
<feature type="region of interest" description="Disordered" evidence="3">
    <location>
        <begin position="779"/>
        <end position="844"/>
    </location>
</feature>
<dbReference type="PANTHER" id="PTHR16305:SF35">
    <property type="entry name" value="TRANSCRIPTIONAL ACTIVATOR DOMAIN"/>
    <property type="match status" value="1"/>
</dbReference>
<name>A0A316G5A7_9ACTN</name>
<keyword evidence="1" id="KW-0547">Nucleotide-binding</keyword>
<evidence type="ECO:0000256" key="3">
    <source>
        <dbReference type="SAM" id="MobiDB-lite"/>
    </source>
</evidence>
<dbReference type="SUPFAM" id="SSF48452">
    <property type="entry name" value="TPR-like"/>
    <property type="match status" value="1"/>
</dbReference>
<feature type="domain" description="HTH luxR-type" evidence="4">
    <location>
        <begin position="999"/>
        <end position="1064"/>
    </location>
</feature>
<dbReference type="GO" id="GO:0003677">
    <property type="term" value="F:DNA binding"/>
    <property type="evidence" value="ECO:0007669"/>
    <property type="project" value="InterPro"/>
</dbReference>
<dbReference type="GO" id="GO:0006355">
    <property type="term" value="P:regulation of DNA-templated transcription"/>
    <property type="evidence" value="ECO:0007669"/>
    <property type="project" value="InterPro"/>
</dbReference>
<dbReference type="SUPFAM" id="SSF52540">
    <property type="entry name" value="P-loop containing nucleoside triphosphate hydrolases"/>
    <property type="match status" value="1"/>
</dbReference>
<dbReference type="PRINTS" id="PR00038">
    <property type="entry name" value="HTHLUXR"/>
</dbReference>
<dbReference type="SUPFAM" id="SSF46894">
    <property type="entry name" value="C-terminal effector domain of the bipartite response regulators"/>
    <property type="match status" value="1"/>
</dbReference>
<sequence length="1068" mass="112625">MSDTIGSEILSYTRGMLDLMTGSVHSTVMVGRDPDLAALREALKRAHGDEPATVLIGGEAGVGKTRLVEEFCRGLDARVLLGQCLELGEEGLPFAPFAAALRELCRREGRAVLGGREAEFARLLPELGPTPEPGETRRGHLFELVGSLFARLGEERPVVLIVEDLHWADRSTRDLIAFLVRSARVPRLLLIATYRTDELHRGHPLRPFLAELERVRGVQRHDLDRLDRDGTAELLGHLLGAEPDPPTVDAISRRAQGIPFFIEQFAASADPRCGDIPDTLRDLLLSRADQLPDPAQRVLRVAAVGGIRFGHELLTRVAGVDETTLESALRAAVAAQLIVTDPHGGYEFRHALVREAVHDDLLPGERARLHARYAQAIETEPHLVEADRAPAEIAHHWFSARDHARALVAAHRAADAAGCRYAFAERARLLDRMLELWDQVPDPAPLVGVGHLDLLEEAALAAIDSGEHMRALTLTRVTLADLDFEAQPVRAARLLIRRAKLLRNAGKSDGAAEAREACRLLSAVPRDHTWLKLFSDVVHVLSAVDGPEADRIAQMVLTAAAELGDEAAQVAAEITYSKVCSGRLPAAESVPTMRRSVDRSRASGDVPNLAAALVNLSDALFELGDYAASAAAAAEGVPLADRVGVSRTTGVYLLANHAEALMALRRWDEADTLLAQAARHDPPGTLALPGLRLRARLRLARGHDGAAPVVAQAVTFLAKPFLTHEARISLLELRIVAALAAGDTTTAGAAADAALHDAALTQRPRYSWPALAAAARTLPPASTPAAGPAPSSSVRSGPSSSVSAVGGGSLPSISGVGGEPSSVSAVRGDPLSSVSVVGGEPSSVSPVGGVPLLVSAVRGGLLSSASVVDGGPLSSTPAAGGVSVSATPAARAGAIRAVADRLPQRYPAERAYAAQVAAILDGGADRWRAAVEAWRADGQPYQVAGALLDLAEASAADRSAATAALAEAAAIANTLAARPLREATDVLARRLGIRNAASATAGTDLLTAREREVLRLVAEGHSNGRIAERLFISPKTASVHVSRIIAKLEVTNRVEAAAVAHRLGYLDI</sequence>
<dbReference type="PROSITE" id="PS50043">
    <property type="entry name" value="HTH_LUXR_2"/>
    <property type="match status" value="1"/>
</dbReference>
<dbReference type="InterPro" id="IPR000792">
    <property type="entry name" value="Tscrpt_reg_LuxR_C"/>
</dbReference>
<evidence type="ECO:0000256" key="1">
    <source>
        <dbReference type="ARBA" id="ARBA00022741"/>
    </source>
</evidence>
<dbReference type="AlphaFoldDB" id="A0A316G5A7"/>
<evidence type="ECO:0000313" key="5">
    <source>
        <dbReference type="EMBL" id="PWK49617.1"/>
    </source>
</evidence>
<gene>
    <name evidence="5" type="ORF">BC793_104292</name>
</gene>
<dbReference type="GO" id="GO:0005524">
    <property type="term" value="F:ATP binding"/>
    <property type="evidence" value="ECO:0007669"/>
    <property type="project" value="UniProtKB-KW"/>
</dbReference>
<proteinExistence type="predicted"/>
<feature type="compositionally biased region" description="Low complexity" evidence="3">
    <location>
        <begin position="830"/>
        <end position="844"/>
    </location>
</feature>
<organism evidence="5 6">
    <name type="scientific">Actinoplanes xinjiangensis</name>
    <dbReference type="NCBI Taxonomy" id="512350"/>
    <lineage>
        <taxon>Bacteria</taxon>
        <taxon>Bacillati</taxon>
        <taxon>Actinomycetota</taxon>
        <taxon>Actinomycetes</taxon>
        <taxon>Micromonosporales</taxon>
        <taxon>Micromonosporaceae</taxon>
        <taxon>Actinoplanes</taxon>
    </lineage>
</organism>
<dbReference type="EMBL" id="QGGR01000004">
    <property type="protein sequence ID" value="PWK49617.1"/>
    <property type="molecule type" value="Genomic_DNA"/>
</dbReference>
<dbReference type="InterPro" id="IPR027417">
    <property type="entry name" value="P-loop_NTPase"/>
</dbReference>
<evidence type="ECO:0000259" key="4">
    <source>
        <dbReference type="PROSITE" id="PS50043"/>
    </source>
</evidence>
<keyword evidence="6" id="KW-1185">Reference proteome</keyword>